<keyword evidence="1" id="KW-0812">Transmembrane</keyword>
<accession>A0ABT4RCM6</accession>
<evidence type="ECO:0000313" key="3">
    <source>
        <dbReference type="Proteomes" id="UP001147700"/>
    </source>
</evidence>
<protein>
    <submittedName>
        <fullName evidence="2">Choice-of-anchor M domain-containing protein</fullName>
    </submittedName>
</protein>
<dbReference type="NCBIfam" id="NF038134">
    <property type="entry name" value="choice_anch_M"/>
    <property type="match status" value="1"/>
</dbReference>
<name>A0ABT4RCM6_9ACTN</name>
<keyword evidence="3" id="KW-1185">Reference proteome</keyword>
<dbReference type="EMBL" id="JAPCID010000002">
    <property type="protein sequence ID" value="MDA0136278.1"/>
    <property type="molecule type" value="Genomic_DNA"/>
</dbReference>
<keyword evidence="1" id="KW-1133">Transmembrane helix</keyword>
<reference evidence="2" key="1">
    <citation type="submission" date="2022-10" db="EMBL/GenBank/DDBJ databases">
        <title>The WGS of Solirubrobacter sp. CPCC 204708.</title>
        <authorList>
            <person name="Jiang Z."/>
        </authorList>
    </citation>
    <scope>NUCLEOTIDE SEQUENCE</scope>
    <source>
        <strain evidence="2">CPCC 204708</strain>
    </source>
</reference>
<dbReference type="InterPro" id="IPR022435">
    <property type="entry name" value="Surface-anchored_actinobac"/>
</dbReference>
<evidence type="ECO:0000256" key="1">
    <source>
        <dbReference type="SAM" id="Phobius"/>
    </source>
</evidence>
<comment type="caution">
    <text evidence="2">The sequence shown here is derived from an EMBL/GenBank/DDBJ whole genome shotgun (WGS) entry which is preliminary data.</text>
</comment>
<feature type="transmembrane region" description="Helical" evidence="1">
    <location>
        <begin position="226"/>
        <end position="245"/>
    </location>
</feature>
<dbReference type="Proteomes" id="UP001147700">
    <property type="component" value="Unassembled WGS sequence"/>
</dbReference>
<evidence type="ECO:0000313" key="2">
    <source>
        <dbReference type="EMBL" id="MDA0136278.1"/>
    </source>
</evidence>
<gene>
    <name evidence="2" type="ORF">OJ962_02120</name>
</gene>
<dbReference type="NCBIfam" id="TIGR03769">
    <property type="entry name" value="P_ac_wall_RPT"/>
    <property type="match status" value="1"/>
</dbReference>
<sequence length="256" mass="27498">MPVLKTLLVSALATTVISTGHVDIGPRFVDDRWTLQVYDDPTWRDADSTVLQVTDDALLTVPDDPAYAFLPAKPGSDVYVIPQTQNPDVVWLGWNTQDPEVMETIDRGVTMTLTGVQGPGELTVYLQSGDFEQPQVLWPKPIWVDVNTHTHANWVFTEPGVYLVQLKLEADLIDGRTVSDTRELRFAVGSGTSPEDARAATWRPVKAAATPARAGTAEESGGVSTGVLIAAGALLLAAASGLVVARGRGAKRRARA</sequence>
<organism evidence="2 3">
    <name type="scientific">Solirubrobacter deserti</name>
    <dbReference type="NCBI Taxonomy" id="2282478"/>
    <lineage>
        <taxon>Bacteria</taxon>
        <taxon>Bacillati</taxon>
        <taxon>Actinomycetota</taxon>
        <taxon>Thermoleophilia</taxon>
        <taxon>Solirubrobacterales</taxon>
        <taxon>Solirubrobacteraceae</taxon>
        <taxon>Solirubrobacter</taxon>
    </lineage>
</organism>
<proteinExistence type="predicted"/>
<dbReference type="RefSeq" id="WP_202953209.1">
    <property type="nucleotide sequence ID" value="NZ_JAPCID010000002.1"/>
</dbReference>
<keyword evidence="1" id="KW-0472">Membrane</keyword>